<dbReference type="Proteomes" id="UP001235939">
    <property type="component" value="Chromosome 20"/>
</dbReference>
<dbReference type="EMBL" id="CP092882">
    <property type="protein sequence ID" value="UYV81423.1"/>
    <property type="molecule type" value="Genomic_DNA"/>
</dbReference>
<keyword evidence="2" id="KW-1185">Reference proteome</keyword>
<feature type="non-terminal residue" evidence="1">
    <location>
        <position position="68"/>
    </location>
</feature>
<evidence type="ECO:0000313" key="1">
    <source>
        <dbReference type="EMBL" id="UYV81423.1"/>
    </source>
</evidence>
<reference evidence="1 2" key="1">
    <citation type="submission" date="2022-01" db="EMBL/GenBank/DDBJ databases">
        <title>A chromosomal length assembly of Cordylochernes scorpioides.</title>
        <authorList>
            <person name="Zeh D."/>
            <person name="Zeh J."/>
        </authorList>
    </citation>
    <scope>NUCLEOTIDE SEQUENCE [LARGE SCALE GENOMIC DNA]</scope>
    <source>
        <strain evidence="1">IN4F17</strain>
        <tissue evidence="1">Whole Body</tissue>
    </source>
</reference>
<protein>
    <submittedName>
        <fullName evidence="1">Uncharacterized protein</fullName>
    </submittedName>
</protein>
<sequence>MYLQRNISIQLDTVRTKKHLQNTNIKIPSRQLSMGDRVQAHLHYKVKLDDGYILKRHINQLRKTECPT</sequence>
<gene>
    <name evidence="1" type="ORF">LAZ67_20001154</name>
</gene>
<accession>A0ABY6LJS4</accession>
<proteinExistence type="predicted"/>
<organism evidence="1 2">
    <name type="scientific">Cordylochernes scorpioides</name>
    <dbReference type="NCBI Taxonomy" id="51811"/>
    <lineage>
        <taxon>Eukaryota</taxon>
        <taxon>Metazoa</taxon>
        <taxon>Ecdysozoa</taxon>
        <taxon>Arthropoda</taxon>
        <taxon>Chelicerata</taxon>
        <taxon>Arachnida</taxon>
        <taxon>Pseudoscorpiones</taxon>
        <taxon>Cheliferoidea</taxon>
        <taxon>Chernetidae</taxon>
        <taxon>Cordylochernes</taxon>
    </lineage>
</organism>
<name>A0ABY6LJS4_9ARAC</name>
<evidence type="ECO:0000313" key="2">
    <source>
        <dbReference type="Proteomes" id="UP001235939"/>
    </source>
</evidence>